<organism evidence="1">
    <name type="scientific">bioreactor metagenome</name>
    <dbReference type="NCBI Taxonomy" id="1076179"/>
    <lineage>
        <taxon>unclassified sequences</taxon>
        <taxon>metagenomes</taxon>
        <taxon>ecological metagenomes</taxon>
    </lineage>
</organism>
<protein>
    <submittedName>
        <fullName evidence="1">Uncharacterized protein</fullName>
    </submittedName>
</protein>
<comment type="caution">
    <text evidence="1">The sequence shown here is derived from an EMBL/GenBank/DDBJ whole genome shotgun (WGS) entry which is preliminary data.</text>
</comment>
<gene>
    <name evidence="1" type="ORF">SDC9_74818</name>
</gene>
<dbReference type="AlphaFoldDB" id="A0A644YJ28"/>
<evidence type="ECO:0000313" key="1">
    <source>
        <dbReference type="EMBL" id="MPM28297.1"/>
    </source>
</evidence>
<sequence length="103" mass="11155">MLVVVKGIGSFLSQVSGNTTNGQVHFCQFVSGIGVFLSVNGNFTFVSVMAFDKFDGLHEHTSRATCWVIDDALIGFNHFGNQVYNALGGVEFSFAFSFGQGKF</sequence>
<accession>A0A644YJ28</accession>
<dbReference type="EMBL" id="VSSQ01005216">
    <property type="protein sequence ID" value="MPM28297.1"/>
    <property type="molecule type" value="Genomic_DNA"/>
</dbReference>
<proteinExistence type="predicted"/>
<reference evidence="1" key="1">
    <citation type="submission" date="2019-08" db="EMBL/GenBank/DDBJ databases">
        <authorList>
            <person name="Kucharzyk K."/>
            <person name="Murdoch R.W."/>
            <person name="Higgins S."/>
            <person name="Loffler F."/>
        </authorList>
    </citation>
    <scope>NUCLEOTIDE SEQUENCE</scope>
</reference>
<name>A0A644YJ28_9ZZZZ</name>